<evidence type="ECO:0000313" key="6">
    <source>
        <dbReference type="EMBL" id="EAG9858652.1"/>
    </source>
</evidence>
<dbReference type="EMBL" id="AABFMV010000039">
    <property type="protein sequence ID" value="EAH1617029.1"/>
    <property type="molecule type" value="Genomic_DNA"/>
</dbReference>
<comment type="caution">
    <text evidence="5">The sequence shown here is derived from an EMBL/GenBank/DDBJ whole genome shotgun (WGS) entry which is preliminary data.</text>
</comment>
<dbReference type="Proteomes" id="UP000525068">
    <property type="component" value="Unassembled WGS sequence"/>
</dbReference>
<feature type="domain" description="DUF7768" evidence="1">
    <location>
        <begin position="10"/>
        <end position="104"/>
    </location>
</feature>
<reference evidence="13 14" key="2">
    <citation type="submission" date="2019-04" db="EMBL/GenBank/DDBJ databases">
        <authorList>
            <person name="Ashton P.M."/>
            <person name="Dallman T."/>
            <person name="Nair S."/>
            <person name="De Pinna E."/>
            <person name="Peters T."/>
            <person name="Grant K."/>
        </authorList>
    </citation>
    <scope>NUCLEOTIDE SEQUENCE [LARGE SCALE GENOMIC DNA]</scope>
    <source>
        <strain evidence="5 16">429821</strain>
        <strain evidence="9 14">562417</strain>
        <strain evidence="11 15">562428</strain>
        <strain evidence="7 13">563356</strain>
    </source>
</reference>
<dbReference type="EMBL" id="AABEVI010000051">
    <property type="protein sequence ID" value="EAH0219940.1"/>
    <property type="molecule type" value="Genomic_DNA"/>
</dbReference>
<reference evidence="3 17" key="1">
    <citation type="submission" date="2018-06" db="EMBL/GenBank/DDBJ databases">
        <authorList>
            <consortium name="GenomeTrakr: Next Generation Sequencing Network for Food Pathogen Tracability"/>
        </authorList>
    </citation>
    <scope>NUCLEOTIDE SEQUENCE [LARGE SCALE GENOMIC DNA]</scope>
    <source>
        <strain evidence="2 12">FDA00013853</strain>
        <strain evidence="3 17">FLAG-38921</strain>
    </source>
</reference>
<dbReference type="EMBL" id="AABEQV010000007">
    <property type="protein sequence ID" value="EAG9857573.1"/>
    <property type="molecule type" value="Genomic_DNA"/>
</dbReference>
<sequence length="114" mass="13516">MPKRSDYRTMVYICSAYSGDVVANVEKTKRYCRYAVDHNYMPIAPHLMYPQFMDETTERDLAIHMDLVLLGKCEEVWVIGKSVSKGMAIELEQAQWWGKHIRYFDEEMKEVFHD</sequence>
<evidence type="ECO:0000313" key="15">
    <source>
        <dbReference type="Proteomes" id="UP000529135"/>
    </source>
</evidence>
<evidence type="ECO:0000313" key="9">
    <source>
        <dbReference type="EMBL" id="EAH1615740.1"/>
    </source>
</evidence>
<dbReference type="AlphaFoldDB" id="A0A467ZDZ3"/>
<evidence type="ECO:0000313" key="11">
    <source>
        <dbReference type="EMBL" id="EAH3127625.1"/>
    </source>
</evidence>
<dbReference type="EMBL" id="AABGFX010000007">
    <property type="protein sequence ID" value="EAH3127625.1"/>
    <property type="molecule type" value="Genomic_DNA"/>
</dbReference>
<evidence type="ECO:0000313" key="14">
    <source>
        <dbReference type="Proteomes" id="UP000525068"/>
    </source>
</evidence>
<evidence type="ECO:0000313" key="3">
    <source>
        <dbReference type="EMBL" id="EAG6170566.1"/>
    </source>
</evidence>
<evidence type="ECO:0000313" key="2">
    <source>
        <dbReference type="EMBL" id="EAD5787569.1"/>
    </source>
</evidence>
<dbReference type="EMBL" id="AAANYR010000008">
    <property type="protein sequence ID" value="EAD5787569.1"/>
    <property type="molecule type" value="Genomic_DNA"/>
</dbReference>
<name>A0A467ZDZ3_LISMN</name>
<dbReference type="Proteomes" id="UP000566721">
    <property type="component" value="Unassembled WGS sequence"/>
</dbReference>
<gene>
    <name evidence="9" type="ORF">D4271_09995</name>
    <name evidence="10" type="ORF">D4271_16650</name>
    <name evidence="5" type="ORF">D4C60_11260</name>
    <name evidence="6" type="ORF">D4C60_16810</name>
    <name evidence="7" type="ORF">D4D89_11200</name>
    <name evidence="8" type="ORF">D4D89_16690</name>
    <name evidence="11" type="ORF">D5M70_09930</name>
    <name evidence="3" type="ORF">DCT16_14395</name>
    <name evidence="4" type="ORF">DCT16_15580</name>
    <name evidence="2" type="ORF">EX365_13470</name>
</gene>
<dbReference type="EMBL" id="AABFMV010000007">
    <property type="protein sequence ID" value="EAH1615740.1"/>
    <property type="molecule type" value="Genomic_DNA"/>
</dbReference>
<dbReference type="EMBL" id="AABCVX010000008">
    <property type="protein sequence ID" value="EAG6170566.1"/>
    <property type="molecule type" value="Genomic_DNA"/>
</dbReference>
<protein>
    <submittedName>
        <fullName evidence="5">DUF4406 domain-containing protein</fullName>
    </submittedName>
</protein>
<dbReference type="EMBL" id="AABCVX010000020">
    <property type="protein sequence ID" value="EAG6170793.1"/>
    <property type="molecule type" value="Genomic_DNA"/>
</dbReference>
<dbReference type="InterPro" id="IPR056670">
    <property type="entry name" value="DUF7768"/>
</dbReference>
<evidence type="ECO:0000313" key="17">
    <source>
        <dbReference type="Proteomes" id="UP000566721"/>
    </source>
</evidence>
<evidence type="ECO:0000313" key="16">
    <source>
        <dbReference type="Proteomes" id="UP000548826"/>
    </source>
</evidence>
<evidence type="ECO:0000313" key="8">
    <source>
        <dbReference type="EMBL" id="EAH0219940.1"/>
    </source>
</evidence>
<organism evidence="5 16">
    <name type="scientific">Listeria monocytogenes</name>
    <dbReference type="NCBI Taxonomy" id="1639"/>
    <lineage>
        <taxon>Bacteria</taxon>
        <taxon>Bacillati</taxon>
        <taxon>Bacillota</taxon>
        <taxon>Bacilli</taxon>
        <taxon>Bacillales</taxon>
        <taxon>Listeriaceae</taxon>
        <taxon>Listeria</taxon>
    </lineage>
</organism>
<evidence type="ECO:0000313" key="12">
    <source>
        <dbReference type="Proteomes" id="UP000344343"/>
    </source>
</evidence>
<dbReference type="Proteomes" id="UP000517258">
    <property type="component" value="Unassembled WGS sequence"/>
</dbReference>
<evidence type="ECO:0000313" key="4">
    <source>
        <dbReference type="EMBL" id="EAG6170793.1"/>
    </source>
</evidence>
<evidence type="ECO:0000259" key="1">
    <source>
        <dbReference type="Pfam" id="PF24963"/>
    </source>
</evidence>
<dbReference type="Proteomes" id="UP000529135">
    <property type="component" value="Unassembled WGS sequence"/>
</dbReference>
<dbReference type="Pfam" id="PF24963">
    <property type="entry name" value="DUF7768"/>
    <property type="match status" value="1"/>
</dbReference>
<dbReference type="EMBL" id="AABEQV010000042">
    <property type="protein sequence ID" value="EAG9858652.1"/>
    <property type="molecule type" value="Genomic_DNA"/>
</dbReference>
<dbReference type="RefSeq" id="WP_064034154.1">
    <property type="nucleotide sequence ID" value="NZ_CAAVEO010000005.1"/>
</dbReference>
<evidence type="ECO:0000313" key="10">
    <source>
        <dbReference type="EMBL" id="EAH1617029.1"/>
    </source>
</evidence>
<proteinExistence type="predicted"/>
<accession>A0A467ZDZ3</accession>
<dbReference type="Proteomes" id="UP000548826">
    <property type="component" value="Unassembled WGS sequence"/>
</dbReference>
<evidence type="ECO:0000313" key="7">
    <source>
        <dbReference type="EMBL" id="EAH0218885.1"/>
    </source>
</evidence>
<dbReference type="Gene3D" id="3.40.50.10400">
    <property type="entry name" value="Hypothetical protein PA1492"/>
    <property type="match status" value="1"/>
</dbReference>
<evidence type="ECO:0000313" key="13">
    <source>
        <dbReference type="Proteomes" id="UP000517258"/>
    </source>
</evidence>
<dbReference type="EMBL" id="AABEVI010000007">
    <property type="protein sequence ID" value="EAH0218885.1"/>
    <property type="molecule type" value="Genomic_DNA"/>
</dbReference>
<dbReference type="Proteomes" id="UP000344343">
    <property type="component" value="Unassembled WGS sequence"/>
</dbReference>
<evidence type="ECO:0000313" key="5">
    <source>
        <dbReference type="EMBL" id="EAG9857573.1"/>
    </source>
</evidence>